<keyword evidence="2 5" id="KW-0689">Ribosomal protein</keyword>
<dbReference type="GO" id="GO:0022625">
    <property type="term" value="C:cytosolic large ribosomal subunit"/>
    <property type="evidence" value="ECO:0000318"/>
    <property type="project" value="GO_Central"/>
</dbReference>
<dbReference type="PANTHER" id="PTHR11620">
    <property type="entry name" value="60S RIBOSOMAL PROTEIN L23A"/>
    <property type="match status" value="1"/>
</dbReference>
<dbReference type="Pfam" id="PF00276">
    <property type="entry name" value="Ribosomal_L23"/>
    <property type="match status" value="1"/>
</dbReference>
<dbReference type="InterPro" id="IPR012678">
    <property type="entry name" value="Ribosomal_uL23/eL15/eS24_sf"/>
</dbReference>
<dbReference type="OMA" id="YYTIKFL"/>
<keyword evidence="6" id="KW-1185">Reference proteome</keyword>
<gene>
    <name evidence="5" type="ORF">TVAG_178000</name>
</gene>
<dbReference type="VEuPathDB" id="TrichDB:TVAG_178000"/>
<dbReference type="EMBL" id="DS113204">
    <property type="protein sequence ID" value="EAY19756.1"/>
    <property type="molecule type" value="Genomic_DNA"/>
</dbReference>
<dbReference type="GO" id="GO:0003735">
    <property type="term" value="F:structural constituent of ribosome"/>
    <property type="evidence" value="ECO:0000318"/>
    <property type="project" value="GO_Central"/>
</dbReference>
<proteinExistence type="inferred from homology"/>
<dbReference type="FunCoup" id="A2DIF2">
    <property type="interactions" value="561"/>
</dbReference>
<feature type="region of interest" description="Disordered" evidence="4">
    <location>
        <begin position="1"/>
        <end position="24"/>
    </location>
</feature>
<dbReference type="InParanoid" id="A2DIF2"/>
<sequence length="140" mass="15545">MSGKAQAAAKTLAQGQKKEVTKTRNFTKFGKNAAQVVPKRPAFEHKAVKPVSLKRNDYKIIRGPVTSDKSTVKIENENTMTFWVDIKATKTEIAAAFNRLYKVKPVKVCTVITSKFVKKAYIRLPANVEAMNIATEIGFA</sequence>
<dbReference type="Proteomes" id="UP000001542">
    <property type="component" value="Unassembled WGS sequence"/>
</dbReference>
<evidence type="ECO:0000313" key="5">
    <source>
        <dbReference type="EMBL" id="EAY19756.1"/>
    </source>
</evidence>
<reference evidence="5" key="2">
    <citation type="journal article" date="2007" name="Science">
        <title>Draft genome sequence of the sexually transmitted pathogen Trichomonas vaginalis.</title>
        <authorList>
            <person name="Carlton J.M."/>
            <person name="Hirt R.P."/>
            <person name="Silva J.C."/>
            <person name="Delcher A.L."/>
            <person name="Schatz M."/>
            <person name="Zhao Q."/>
            <person name="Wortman J.R."/>
            <person name="Bidwell S.L."/>
            <person name="Alsmark U.C.M."/>
            <person name="Besteiro S."/>
            <person name="Sicheritz-Ponten T."/>
            <person name="Noel C.J."/>
            <person name="Dacks J.B."/>
            <person name="Foster P.G."/>
            <person name="Simillion C."/>
            <person name="Van de Peer Y."/>
            <person name="Miranda-Saavedra D."/>
            <person name="Barton G.J."/>
            <person name="Westrop G.D."/>
            <person name="Mueller S."/>
            <person name="Dessi D."/>
            <person name="Fiori P.L."/>
            <person name="Ren Q."/>
            <person name="Paulsen I."/>
            <person name="Zhang H."/>
            <person name="Bastida-Corcuera F.D."/>
            <person name="Simoes-Barbosa A."/>
            <person name="Brown M.T."/>
            <person name="Hayes R.D."/>
            <person name="Mukherjee M."/>
            <person name="Okumura C.Y."/>
            <person name="Schneider R."/>
            <person name="Smith A.J."/>
            <person name="Vanacova S."/>
            <person name="Villalvazo M."/>
            <person name="Haas B.J."/>
            <person name="Pertea M."/>
            <person name="Feldblyum T.V."/>
            <person name="Utterback T.R."/>
            <person name="Shu C.L."/>
            <person name="Osoegawa K."/>
            <person name="de Jong P.J."/>
            <person name="Hrdy I."/>
            <person name="Horvathova L."/>
            <person name="Zubacova Z."/>
            <person name="Dolezal P."/>
            <person name="Malik S.B."/>
            <person name="Logsdon J.M. Jr."/>
            <person name="Henze K."/>
            <person name="Gupta A."/>
            <person name="Wang C.C."/>
            <person name="Dunne R.L."/>
            <person name="Upcroft J.A."/>
            <person name="Upcroft P."/>
            <person name="White O."/>
            <person name="Salzberg S.L."/>
            <person name="Tang P."/>
            <person name="Chiu C.-H."/>
            <person name="Lee Y.-S."/>
            <person name="Embley T.M."/>
            <person name="Coombs G.H."/>
            <person name="Mottram J.C."/>
            <person name="Tachezy J."/>
            <person name="Fraser-Liggett C.M."/>
            <person name="Johnson P.J."/>
        </authorList>
    </citation>
    <scope>NUCLEOTIDE SEQUENCE [LARGE SCALE GENOMIC DNA]</scope>
    <source>
        <strain evidence="5">G3</strain>
    </source>
</reference>
<protein>
    <submittedName>
        <fullName evidence="5">Ribosomal protein L23, putative</fullName>
    </submittedName>
</protein>
<evidence type="ECO:0000313" key="6">
    <source>
        <dbReference type="Proteomes" id="UP000001542"/>
    </source>
</evidence>
<comment type="similarity">
    <text evidence="1">Belongs to the universal ribosomal protein uL23 family.</text>
</comment>
<evidence type="ECO:0000256" key="1">
    <source>
        <dbReference type="ARBA" id="ARBA00006700"/>
    </source>
</evidence>
<dbReference type="InterPro" id="IPR013025">
    <property type="entry name" value="Ribosomal_uL23-like"/>
</dbReference>
<dbReference type="GO" id="GO:0006412">
    <property type="term" value="P:translation"/>
    <property type="evidence" value="ECO:0007669"/>
    <property type="project" value="InterPro"/>
</dbReference>
<dbReference type="STRING" id="5722.A2DIF2"/>
<evidence type="ECO:0000256" key="4">
    <source>
        <dbReference type="SAM" id="MobiDB-lite"/>
    </source>
</evidence>
<evidence type="ECO:0000256" key="2">
    <source>
        <dbReference type="ARBA" id="ARBA00022980"/>
    </source>
</evidence>
<dbReference type="SUPFAM" id="SSF54189">
    <property type="entry name" value="Ribosomal proteins S24e, L23 and L15e"/>
    <property type="match status" value="1"/>
</dbReference>
<dbReference type="Gene3D" id="3.30.70.330">
    <property type="match status" value="1"/>
</dbReference>
<dbReference type="AlphaFoldDB" id="A2DIF2"/>
<dbReference type="InterPro" id="IPR012677">
    <property type="entry name" value="Nucleotide-bd_a/b_plait_sf"/>
</dbReference>
<accession>A2DIF2</accession>
<dbReference type="KEGG" id="tva:5465271"/>
<evidence type="ECO:0000256" key="3">
    <source>
        <dbReference type="ARBA" id="ARBA00023274"/>
    </source>
</evidence>
<dbReference type="RefSeq" id="XP_001580742.1">
    <property type="nucleotide sequence ID" value="XM_001580692.1"/>
</dbReference>
<dbReference type="FunFam" id="3.30.70.330:FF:001314">
    <property type="entry name" value="Ribosomal protein L23, putative"/>
    <property type="match status" value="1"/>
</dbReference>
<reference evidence="5" key="1">
    <citation type="submission" date="2006-10" db="EMBL/GenBank/DDBJ databases">
        <authorList>
            <person name="Amadeo P."/>
            <person name="Zhao Q."/>
            <person name="Wortman J."/>
            <person name="Fraser-Liggett C."/>
            <person name="Carlton J."/>
        </authorList>
    </citation>
    <scope>NUCLEOTIDE SEQUENCE</scope>
    <source>
        <strain evidence="5">G3</strain>
    </source>
</reference>
<name>A2DIF2_TRIV3</name>
<dbReference type="eggNOG" id="KOG1751">
    <property type="taxonomic scope" value="Eukaryota"/>
</dbReference>
<dbReference type="OrthoDB" id="1267328at2759"/>
<dbReference type="SMR" id="A2DIF2"/>
<dbReference type="VEuPathDB" id="TrichDB:TVAGG3_0601340"/>
<organism evidence="5 6">
    <name type="scientific">Trichomonas vaginalis (strain ATCC PRA-98 / G3)</name>
    <dbReference type="NCBI Taxonomy" id="412133"/>
    <lineage>
        <taxon>Eukaryota</taxon>
        <taxon>Metamonada</taxon>
        <taxon>Parabasalia</taxon>
        <taxon>Trichomonadida</taxon>
        <taxon>Trichomonadidae</taxon>
        <taxon>Trichomonas</taxon>
    </lineage>
</organism>
<keyword evidence="3" id="KW-0687">Ribonucleoprotein</keyword>